<proteinExistence type="predicted"/>
<dbReference type="EMBL" id="HAGO01000026">
    <property type="protein sequence ID" value="SMD29714.1"/>
    <property type="molecule type" value="Transcribed_RNA"/>
</dbReference>
<protein>
    <submittedName>
        <fullName evidence="2">Kappa-Theraphotoxin-Sfo2a_1</fullName>
    </submittedName>
</protein>
<organism evidence="2">
    <name type="scientific">Selenotholus foelschei</name>
    <dbReference type="NCBI Taxonomy" id="1905327"/>
    <lineage>
        <taxon>Eukaryota</taxon>
        <taxon>Metazoa</taxon>
        <taxon>Ecdysozoa</taxon>
        <taxon>Arthropoda</taxon>
        <taxon>Chelicerata</taxon>
        <taxon>Arachnida</taxon>
        <taxon>Araneae</taxon>
        <taxon>Mygalomorphae</taxon>
        <taxon>Avicularoidea</taxon>
        <taxon>Theraphosidae</taxon>
        <taxon>Selenotholus</taxon>
    </lineage>
</organism>
<evidence type="ECO:0000313" key="2">
    <source>
        <dbReference type="EMBL" id="SMD29714.1"/>
    </source>
</evidence>
<sequence length="83" mass="9652">MKASVFAVILGLVVLCACSFAKDEKDQLVSPDELLKSMFVESRHELTPEVEGRYCQKWMWTCDEERKCCEDMVCQLWCKKRLG</sequence>
<reference evidence="2" key="2">
    <citation type="submission" date="2019-04" db="EMBL/GenBank/DDBJ databases">
        <title>Unravelling the molecular evolution of spider venoms.</title>
        <authorList>
            <person name="Pineda S."/>
        </authorList>
    </citation>
    <scope>NUCLEOTIDE SEQUENCE</scope>
</reference>
<keyword evidence="1" id="KW-0732">Signal</keyword>
<feature type="signal peptide" evidence="1">
    <location>
        <begin position="1"/>
        <end position="21"/>
    </location>
</feature>
<accession>A0A482Z851</accession>
<dbReference type="SUPFAM" id="SSF57059">
    <property type="entry name" value="omega toxin-like"/>
    <property type="match status" value="1"/>
</dbReference>
<dbReference type="AlphaFoldDB" id="A0A482Z851"/>
<evidence type="ECO:0000256" key="1">
    <source>
        <dbReference type="SAM" id="SignalP"/>
    </source>
</evidence>
<name>A0A482Z851_9ARAC</name>
<dbReference type="PROSITE" id="PS51257">
    <property type="entry name" value="PROKAR_LIPOPROTEIN"/>
    <property type="match status" value="1"/>
</dbReference>
<feature type="chain" id="PRO_5019803146" evidence="1">
    <location>
        <begin position="22"/>
        <end position="83"/>
    </location>
</feature>
<reference evidence="2" key="1">
    <citation type="submission" date="2017-03" db="EMBL/GenBank/DDBJ databases">
        <authorList>
            <person name="QRISCLOUD D."/>
        </authorList>
    </citation>
    <scope>NUCLEOTIDE SEQUENCE</scope>
</reference>